<dbReference type="Gene3D" id="1.20.120.1490">
    <property type="match status" value="1"/>
</dbReference>
<proteinExistence type="predicted"/>
<dbReference type="Pfam" id="PF13801">
    <property type="entry name" value="Metal_resist"/>
    <property type="match status" value="1"/>
</dbReference>
<comment type="caution">
    <text evidence="1">The sequence shown here is derived from an EMBL/GenBank/DDBJ whole genome shotgun (WGS) entry which is preliminary data.</text>
</comment>
<accession>A0A523UNF6</accession>
<reference evidence="1 2" key="1">
    <citation type="submission" date="2019-03" db="EMBL/GenBank/DDBJ databases">
        <title>Metabolic potential of uncultured bacteria and archaea associated with petroleum seepage in deep-sea sediments.</title>
        <authorList>
            <person name="Dong X."/>
            <person name="Hubert C."/>
        </authorList>
    </citation>
    <scope>NUCLEOTIDE SEQUENCE [LARGE SCALE GENOMIC DNA]</scope>
    <source>
        <strain evidence="1">E29_bin78</strain>
    </source>
</reference>
<evidence type="ECO:0000313" key="1">
    <source>
        <dbReference type="EMBL" id="TET44083.1"/>
    </source>
</evidence>
<dbReference type="Proteomes" id="UP000320679">
    <property type="component" value="Unassembled WGS sequence"/>
</dbReference>
<sequence>MRKRWLVLVVAVLVVGGLVGSVAAGGWGTKAPRSQSKRFVGKCWVGKHTFAPRSRLDLTAEQKEKIASLRLTLQEKTLELRTQLARKRLEMQKLLLAESPDLTRVYDLMDEIAPIQAEIQKKAIEFRFELKSLLTKE</sequence>
<organism evidence="1 2">
    <name type="scientific">Aerophobetes bacterium</name>
    <dbReference type="NCBI Taxonomy" id="2030807"/>
    <lineage>
        <taxon>Bacteria</taxon>
        <taxon>Candidatus Aerophobota</taxon>
    </lineage>
</organism>
<gene>
    <name evidence="1" type="ORF">E3J59_05575</name>
</gene>
<protein>
    <submittedName>
        <fullName evidence="1">Periplasmic heavy metal sensor</fullName>
    </submittedName>
</protein>
<evidence type="ECO:0000313" key="2">
    <source>
        <dbReference type="Proteomes" id="UP000320679"/>
    </source>
</evidence>
<dbReference type="EMBL" id="SOJK01000234">
    <property type="protein sequence ID" value="TET44083.1"/>
    <property type="molecule type" value="Genomic_DNA"/>
</dbReference>
<dbReference type="InterPro" id="IPR025961">
    <property type="entry name" value="Metal_resist"/>
</dbReference>
<name>A0A523UNF6_UNCAE</name>
<dbReference type="AlphaFoldDB" id="A0A523UNF6"/>